<evidence type="ECO:0000313" key="6">
    <source>
        <dbReference type="EMBL" id="MPM58229.1"/>
    </source>
</evidence>
<dbReference type="CDD" id="cd00165">
    <property type="entry name" value="S4"/>
    <property type="match status" value="1"/>
</dbReference>
<keyword evidence="4" id="KW-0648">Protein biosynthesis</keyword>
<dbReference type="EMBL" id="VSSQ01016658">
    <property type="protein sequence ID" value="MPM58229.1"/>
    <property type="molecule type" value="Genomic_DNA"/>
</dbReference>
<evidence type="ECO:0000256" key="1">
    <source>
        <dbReference type="ARBA" id="ARBA00022555"/>
    </source>
</evidence>
<feature type="domain" description="RNA-binding S4" evidence="5">
    <location>
        <begin position="1"/>
        <end position="62"/>
    </location>
</feature>
<dbReference type="GO" id="GO:0006412">
    <property type="term" value="P:translation"/>
    <property type="evidence" value="ECO:0007669"/>
    <property type="project" value="UniProtKB-KW"/>
</dbReference>
<keyword evidence="1" id="KW-0820">tRNA-binding</keyword>
<evidence type="ECO:0000256" key="4">
    <source>
        <dbReference type="ARBA" id="ARBA00022917"/>
    </source>
</evidence>
<gene>
    <name evidence="6" type="ORF">SDC9_105060</name>
</gene>
<dbReference type="GO" id="GO:0019843">
    <property type="term" value="F:rRNA binding"/>
    <property type="evidence" value="ECO:0007669"/>
    <property type="project" value="UniProtKB-KW"/>
</dbReference>
<comment type="caution">
    <text evidence="6">The sequence shown here is derived from an EMBL/GenBank/DDBJ whole genome shotgun (WGS) entry which is preliminary data.</text>
</comment>
<dbReference type="PIRSF" id="PIRSF038881">
    <property type="entry name" value="RNAbp_HP1423"/>
    <property type="match status" value="1"/>
</dbReference>
<evidence type="ECO:0000259" key="5">
    <source>
        <dbReference type="SMART" id="SM00363"/>
    </source>
</evidence>
<organism evidence="6">
    <name type="scientific">bioreactor metagenome</name>
    <dbReference type="NCBI Taxonomy" id="1076179"/>
    <lineage>
        <taxon>unclassified sequences</taxon>
        <taxon>metagenomes</taxon>
        <taxon>ecological metagenomes</taxon>
    </lineage>
</organism>
<name>A0A645AYM3_9ZZZZ</name>
<dbReference type="SUPFAM" id="SSF55174">
    <property type="entry name" value="Alpha-L RNA-binding motif"/>
    <property type="match status" value="1"/>
</dbReference>
<accession>A0A645AYM3</accession>
<dbReference type="SMART" id="SM00363">
    <property type="entry name" value="S4"/>
    <property type="match status" value="1"/>
</dbReference>
<dbReference type="AlphaFoldDB" id="A0A645AYM3"/>
<reference evidence="6" key="1">
    <citation type="submission" date="2019-08" db="EMBL/GenBank/DDBJ databases">
        <authorList>
            <person name="Kucharzyk K."/>
            <person name="Murdoch R.W."/>
            <person name="Higgins S."/>
            <person name="Loffler F."/>
        </authorList>
    </citation>
    <scope>NUCLEOTIDE SEQUENCE</scope>
</reference>
<evidence type="ECO:0000256" key="2">
    <source>
        <dbReference type="ARBA" id="ARBA00022730"/>
    </source>
</evidence>
<dbReference type="Gene3D" id="3.10.290.10">
    <property type="entry name" value="RNA-binding S4 domain"/>
    <property type="match status" value="1"/>
</dbReference>
<dbReference type="InterPro" id="IPR025490">
    <property type="entry name" value="RqcP"/>
</dbReference>
<protein>
    <recommendedName>
        <fullName evidence="5">RNA-binding S4 domain-containing protein</fullName>
    </recommendedName>
</protein>
<dbReference type="InterPro" id="IPR002942">
    <property type="entry name" value="S4_RNA-bd"/>
</dbReference>
<keyword evidence="2" id="KW-0699">rRNA-binding</keyword>
<dbReference type="InterPro" id="IPR036986">
    <property type="entry name" value="S4_RNA-bd_sf"/>
</dbReference>
<dbReference type="HAMAP" id="MF_00871">
    <property type="entry name" value="RqcP"/>
    <property type="match status" value="1"/>
</dbReference>
<proteinExistence type="inferred from homology"/>
<dbReference type="GO" id="GO:0000049">
    <property type="term" value="F:tRNA binding"/>
    <property type="evidence" value="ECO:0007669"/>
    <property type="project" value="UniProtKB-KW"/>
</dbReference>
<dbReference type="PROSITE" id="PS50889">
    <property type="entry name" value="S4"/>
    <property type="match status" value="1"/>
</dbReference>
<evidence type="ECO:0000256" key="3">
    <source>
        <dbReference type="ARBA" id="ARBA00022884"/>
    </source>
</evidence>
<dbReference type="Pfam" id="PF01479">
    <property type="entry name" value="S4"/>
    <property type="match status" value="1"/>
</dbReference>
<keyword evidence="3" id="KW-0694">RNA-binding</keyword>
<sequence>MRLDKYLKVTRILKRRSVGKELALNQRILINGRTAKPAAEVKVDDIIEVIFGNRHLKVHVLKVQQYSKKEDAEMLYEVMEEFCEE</sequence>